<proteinExistence type="predicted"/>
<dbReference type="Proteomes" id="UP000567293">
    <property type="component" value="Unassembled WGS sequence"/>
</dbReference>
<dbReference type="PANTHER" id="PTHR43135:SF3">
    <property type="entry name" value="ALPHA-D-RIBOSE 1-METHYLPHOSPHONATE 5-TRIPHOSPHATE DIPHOSPHATASE"/>
    <property type="match status" value="1"/>
</dbReference>
<dbReference type="Gene3D" id="3.20.20.140">
    <property type="entry name" value="Metal-dependent hydrolases"/>
    <property type="match status" value="1"/>
</dbReference>
<organism evidence="2 3">
    <name type="scientific">Candidatus Acidiferrum panamense</name>
    <dbReference type="NCBI Taxonomy" id="2741543"/>
    <lineage>
        <taxon>Bacteria</taxon>
        <taxon>Pseudomonadati</taxon>
        <taxon>Acidobacteriota</taxon>
        <taxon>Terriglobia</taxon>
        <taxon>Candidatus Acidiferrales</taxon>
        <taxon>Candidatus Acidiferrum</taxon>
    </lineage>
</organism>
<accession>A0A7V8NQZ5</accession>
<dbReference type="InterPro" id="IPR006680">
    <property type="entry name" value="Amidohydro-rel"/>
</dbReference>
<dbReference type="InterPro" id="IPR032466">
    <property type="entry name" value="Metal_Hydrolase"/>
</dbReference>
<dbReference type="PANTHER" id="PTHR43135">
    <property type="entry name" value="ALPHA-D-RIBOSE 1-METHYLPHOSPHONATE 5-TRIPHOSPHATE DIPHOSPHATASE"/>
    <property type="match status" value="1"/>
</dbReference>
<evidence type="ECO:0000313" key="3">
    <source>
        <dbReference type="Proteomes" id="UP000567293"/>
    </source>
</evidence>
<dbReference type="Pfam" id="PF01979">
    <property type="entry name" value="Amidohydro_1"/>
    <property type="match status" value="1"/>
</dbReference>
<evidence type="ECO:0000313" key="2">
    <source>
        <dbReference type="EMBL" id="MBA0085878.1"/>
    </source>
</evidence>
<dbReference type="InterPro" id="IPR051781">
    <property type="entry name" value="Metallo-dep_Hydrolase"/>
</dbReference>
<dbReference type="EMBL" id="JACDQQ010001251">
    <property type="protein sequence ID" value="MBA0085878.1"/>
    <property type="molecule type" value="Genomic_DNA"/>
</dbReference>
<name>A0A7V8NQZ5_9BACT</name>
<gene>
    <name evidence="2" type="ORF">HRJ53_12845</name>
</gene>
<keyword evidence="3" id="KW-1185">Reference proteome</keyword>
<protein>
    <submittedName>
        <fullName evidence="2">Amidohydrolase family protein</fullName>
    </submittedName>
</protein>
<comment type="caution">
    <text evidence="2">The sequence shown here is derived from an EMBL/GenBank/DDBJ whole genome shotgun (WGS) entry which is preliminary data.</text>
</comment>
<sequence length="133" mass="14551">MLSSPPDEDDPYDRELTEPAELAAAGVKFAIASFDNSFARRLGQNAANAVAHGLSYDEALRAVTIHPAQIFGLGSQIGTLEQGKIANILVTNGDPLELTTEVKYLFIKGQLTSTENRHHQLYKKYAERPKAPK</sequence>
<dbReference type="AlphaFoldDB" id="A0A7V8NQZ5"/>
<reference evidence="2" key="1">
    <citation type="submission" date="2020-06" db="EMBL/GenBank/DDBJ databases">
        <title>Legume-microbial interactions unlock mineral nutrients during tropical forest succession.</title>
        <authorList>
            <person name="Epihov D.Z."/>
        </authorList>
    </citation>
    <scope>NUCLEOTIDE SEQUENCE [LARGE SCALE GENOMIC DNA]</scope>
    <source>
        <strain evidence="2">Pan2503</strain>
    </source>
</reference>
<dbReference type="SUPFAM" id="SSF51556">
    <property type="entry name" value="Metallo-dependent hydrolases"/>
    <property type="match status" value="1"/>
</dbReference>
<feature type="domain" description="Amidohydrolase-related" evidence="1">
    <location>
        <begin position="22"/>
        <end position="110"/>
    </location>
</feature>
<dbReference type="GO" id="GO:0016787">
    <property type="term" value="F:hydrolase activity"/>
    <property type="evidence" value="ECO:0007669"/>
    <property type="project" value="UniProtKB-KW"/>
</dbReference>
<evidence type="ECO:0000259" key="1">
    <source>
        <dbReference type="Pfam" id="PF01979"/>
    </source>
</evidence>